<dbReference type="InterPro" id="IPR004044">
    <property type="entry name" value="KH_dom_type_2"/>
</dbReference>
<proteinExistence type="inferred from homology"/>
<feature type="region of interest" description="Disordered" evidence="10">
    <location>
        <begin position="55"/>
        <end position="97"/>
    </location>
</feature>
<dbReference type="CDD" id="cd22534">
    <property type="entry name" value="KH-II_Era"/>
    <property type="match status" value="1"/>
</dbReference>
<dbReference type="AlphaFoldDB" id="A0AAD2DT12"/>
<dbReference type="NCBIfam" id="TIGR00231">
    <property type="entry name" value="small_GTP"/>
    <property type="match status" value="1"/>
</dbReference>
<accession>A0AAD2DT12</accession>
<sequence>MMKELALQQFLVPPTREPTKYHSQNPLIFNSYCHCHTLFRPPRTSHLQLRATLNRTSAVSSRTRRNKNPSDYNSKRVKIQSEVQKMQEEEEEEEEGTRFYMGLDEDFEEEEDTSSSSLLSLSDKPERNMSLLDDYEMEELDFVPIDPNHRSGYVAVLGKPNVGKSTLSNQMIGQKLSIVTDKPQTTRHRILGICSDADYQMILYDTPGVIEKKMHKLDTMMMKNVRSASINADCVLIVVDACKPPQKIDEVLEEGVGDLRDKLPTLLVLNKKDLIKPGEIAKKLEWYEKFTNVDEVIPVSAKYGHGVDDVKEWILSKLPCGPAYYSKDIASEHPERFFVAEIVREKIFMQYRDEVPYACQVNVVSYKTRPNAKDFIQVEIVVEKNSQKIILIGKEGKALKLLATAARLDIEDFLQKKVFLEVEVKVKENWRQNEGLLKHYGYGGQIQAL</sequence>
<evidence type="ECO:0000313" key="14">
    <source>
        <dbReference type="Proteomes" id="UP000834106"/>
    </source>
</evidence>
<feature type="region of interest" description="G4" evidence="8">
    <location>
        <begin position="270"/>
        <end position="273"/>
    </location>
</feature>
<dbReference type="FunFam" id="3.30.300.20:FF:000003">
    <property type="entry name" value="GTPase Era"/>
    <property type="match status" value="1"/>
</dbReference>
<evidence type="ECO:0000259" key="11">
    <source>
        <dbReference type="PROSITE" id="PS50823"/>
    </source>
</evidence>
<dbReference type="PANTHER" id="PTHR42698:SF2">
    <property type="entry name" value="GTPASE ERA-LIKE, CHLOROPLASTIC"/>
    <property type="match status" value="1"/>
</dbReference>
<dbReference type="GO" id="GO:0043024">
    <property type="term" value="F:ribosomal small subunit binding"/>
    <property type="evidence" value="ECO:0007669"/>
    <property type="project" value="TreeGrafter"/>
</dbReference>
<keyword evidence="4 7" id="KW-0694">RNA-binding</keyword>
<dbReference type="InterPro" id="IPR015946">
    <property type="entry name" value="KH_dom-like_a/b"/>
</dbReference>
<dbReference type="HAMAP" id="MF_00367">
    <property type="entry name" value="GTPase_Era"/>
    <property type="match status" value="1"/>
</dbReference>
<protein>
    <recommendedName>
        <fullName evidence="15">GTP-binding protein Era</fullName>
    </recommendedName>
</protein>
<feature type="region of interest" description="G2" evidence="8">
    <location>
        <begin position="184"/>
        <end position="188"/>
    </location>
</feature>
<organism evidence="13 14">
    <name type="scientific">Fraxinus pennsylvanica</name>
    <dbReference type="NCBI Taxonomy" id="56036"/>
    <lineage>
        <taxon>Eukaryota</taxon>
        <taxon>Viridiplantae</taxon>
        <taxon>Streptophyta</taxon>
        <taxon>Embryophyta</taxon>
        <taxon>Tracheophyta</taxon>
        <taxon>Spermatophyta</taxon>
        <taxon>Magnoliopsida</taxon>
        <taxon>eudicotyledons</taxon>
        <taxon>Gunneridae</taxon>
        <taxon>Pentapetalae</taxon>
        <taxon>asterids</taxon>
        <taxon>lamiids</taxon>
        <taxon>Lamiales</taxon>
        <taxon>Oleaceae</taxon>
        <taxon>Oleeae</taxon>
        <taxon>Fraxinus</taxon>
    </lineage>
</organism>
<name>A0AAD2DT12_9LAMI</name>
<reference evidence="13" key="1">
    <citation type="submission" date="2023-05" db="EMBL/GenBank/DDBJ databases">
        <authorList>
            <person name="Huff M."/>
        </authorList>
    </citation>
    <scope>NUCLEOTIDE SEQUENCE</scope>
</reference>
<dbReference type="Proteomes" id="UP000834106">
    <property type="component" value="Chromosome 6"/>
</dbReference>
<dbReference type="InterPro" id="IPR005225">
    <property type="entry name" value="Small_GTP-bd"/>
</dbReference>
<dbReference type="GO" id="GO:0019843">
    <property type="term" value="F:rRNA binding"/>
    <property type="evidence" value="ECO:0007669"/>
    <property type="project" value="TreeGrafter"/>
</dbReference>
<evidence type="ECO:0000256" key="9">
    <source>
        <dbReference type="RuleBase" id="RU003761"/>
    </source>
</evidence>
<dbReference type="InterPro" id="IPR027417">
    <property type="entry name" value="P-loop_NTPase"/>
</dbReference>
<feature type="region of interest" description="G3" evidence="8">
    <location>
        <begin position="205"/>
        <end position="208"/>
    </location>
</feature>
<evidence type="ECO:0000256" key="7">
    <source>
        <dbReference type="PROSITE-ProRule" id="PRU00118"/>
    </source>
</evidence>
<dbReference type="GO" id="GO:0005525">
    <property type="term" value="F:GTP binding"/>
    <property type="evidence" value="ECO:0007669"/>
    <property type="project" value="UniProtKB-UniRule"/>
</dbReference>
<comment type="similarity">
    <text evidence="2 8 9">Belongs to the TRAFAC class TrmE-Era-EngA-EngB-Septin-like GTPase superfamily. Era GTPase family.</text>
</comment>
<gene>
    <name evidence="13" type="ORF">FPE_LOCUS10973</name>
</gene>
<dbReference type="SUPFAM" id="SSF54814">
    <property type="entry name" value="Prokaryotic type KH domain (KH-domain type II)"/>
    <property type="match status" value="1"/>
</dbReference>
<evidence type="ECO:0000256" key="4">
    <source>
        <dbReference type="ARBA" id="ARBA00022884"/>
    </source>
</evidence>
<evidence type="ECO:0000313" key="13">
    <source>
        <dbReference type="EMBL" id="CAI9763543.1"/>
    </source>
</evidence>
<feature type="domain" description="KH type-2" evidence="11">
    <location>
        <begin position="351"/>
        <end position="428"/>
    </location>
</feature>
<dbReference type="InterPro" id="IPR006073">
    <property type="entry name" value="GTP-bd"/>
</dbReference>
<dbReference type="InterPro" id="IPR030388">
    <property type="entry name" value="G_ERA_dom"/>
</dbReference>
<evidence type="ECO:0000256" key="2">
    <source>
        <dbReference type="ARBA" id="ARBA00007921"/>
    </source>
</evidence>
<evidence type="ECO:0000256" key="8">
    <source>
        <dbReference type="PROSITE-ProRule" id="PRU01050"/>
    </source>
</evidence>
<dbReference type="InterPro" id="IPR009019">
    <property type="entry name" value="KH_sf_prok-type"/>
</dbReference>
<dbReference type="GO" id="GO:0042644">
    <property type="term" value="C:chloroplast nucleoid"/>
    <property type="evidence" value="ECO:0007669"/>
    <property type="project" value="UniProtKB-SubCell"/>
</dbReference>
<keyword evidence="5 8" id="KW-0342">GTP-binding</keyword>
<dbReference type="CDD" id="cd04163">
    <property type="entry name" value="Era"/>
    <property type="match status" value="1"/>
</dbReference>
<feature type="domain" description="Era-type G" evidence="12">
    <location>
        <begin position="150"/>
        <end position="320"/>
    </location>
</feature>
<evidence type="ECO:0000256" key="3">
    <source>
        <dbReference type="ARBA" id="ARBA00022741"/>
    </source>
</evidence>
<dbReference type="Gene3D" id="3.40.50.300">
    <property type="entry name" value="P-loop containing nucleotide triphosphate hydrolases"/>
    <property type="match status" value="1"/>
</dbReference>
<dbReference type="Pfam" id="PF01926">
    <property type="entry name" value="MMR_HSR1"/>
    <property type="match status" value="1"/>
</dbReference>
<dbReference type="SUPFAM" id="SSF52540">
    <property type="entry name" value="P-loop containing nucleoside triphosphate hydrolases"/>
    <property type="match status" value="1"/>
</dbReference>
<evidence type="ECO:0000259" key="12">
    <source>
        <dbReference type="PROSITE" id="PS51713"/>
    </source>
</evidence>
<evidence type="ECO:0000256" key="1">
    <source>
        <dbReference type="ARBA" id="ARBA00004595"/>
    </source>
</evidence>
<keyword evidence="14" id="KW-1185">Reference proteome</keyword>
<dbReference type="Pfam" id="PF07650">
    <property type="entry name" value="KH_2"/>
    <property type="match status" value="1"/>
</dbReference>
<dbReference type="FunFam" id="3.40.50.300:FF:000094">
    <property type="entry name" value="GTPase Era"/>
    <property type="match status" value="1"/>
</dbReference>
<feature type="region of interest" description="G5" evidence="8">
    <location>
        <begin position="299"/>
        <end position="301"/>
    </location>
</feature>
<feature type="region of interest" description="G1" evidence="8">
    <location>
        <begin position="158"/>
        <end position="165"/>
    </location>
</feature>
<comment type="subcellular location">
    <subcellularLocation>
        <location evidence="1">Plastid</location>
        <location evidence="1">Chloroplast stroma</location>
        <location evidence="1">Chloroplast nucleoid</location>
    </subcellularLocation>
</comment>
<dbReference type="InterPro" id="IPR005662">
    <property type="entry name" value="GTPase_Era-like"/>
</dbReference>
<dbReference type="NCBIfam" id="NF000908">
    <property type="entry name" value="PRK00089.1"/>
    <property type="match status" value="1"/>
</dbReference>
<evidence type="ECO:0000256" key="10">
    <source>
        <dbReference type="SAM" id="MobiDB-lite"/>
    </source>
</evidence>
<dbReference type="PROSITE" id="PS50823">
    <property type="entry name" value="KH_TYPE_2"/>
    <property type="match status" value="1"/>
</dbReference>
<evidence type="ECO:0008006" key="15">
    <source>
        <dbReference type="Google" id="ProtNLM"/>
    </source>
</evidence>
<keyword evidence="3 8" id="KW-0547">Nucleotide-binding</keyword>
<evidence type="ECO:0000256" key="6">
    <source>
        <dbReference type="ARBA" id="ARBA00057494"/>
    </source>
</evidence>
<dbReference type="PANTHER" id="PTHR42698">
    <property type="entry name" value="GTPASE ERA"/>
    <property type="match status" value="1"/>
</dbReference>
<dbReference type="NCBIfam" id="TIGR00436">
    <property type="entry name" value="era"/>
    <property type="match status" value="1"/>
</dbReference>
<dbReference type="EMBL" id="OU503041">
    <property type="protein sequence ID" value="CAI9763543.1"/>
    <property type="molecule type" value="Genomic_DNA"/>
</dbReference>
<dbReference type="PROSITE" id="PS51713">
    <property type="entry name" value="G_ERA"/>
    <property type="match status" value="1"/>
</dbReference>
<evidence type="ECO:0000256" key="5">
    <source>
        <dbReference type="ARBA" id="ARBA00023134"/>
    </source>
</evidence>
<dbReference type="Gene3D" id="3.30.300.20">
    <property type="match status" value="1"/>
</dbReference>
<comment type="function">
    <text evidence="6">Nuclear genome-encoded probable GTPase involved in ribosome biogenesis in chloroplasts. Plays a role in 16S rRNA maturation in plastids and may contribute to the assembly of the small (30S) ribosomal subunit.</text>
</comment>
<dbReference type="GO" id="GO:0000028">
    <property type="term" value="P:ribosomal small subunit assembly"/>
    <property type="evidence" value="ECO:0007669"/>
    <property type="project" value="TreeGrafter"/>
</dbReference>